<dbReference type="InParanoid" id="A0A0D2WRZ1"/>
<dbReference type="EMBL" id="KE346368">
    <property type="protein sequence ID" value="KJE94840.1"/>
    <property type="molecule type" value="Genomic_DNA"/>
</dbReference>
<feature type="region of interest" description="Disordered" evidence="6">
    <location>
        <begin position="1"/>
        <end position="33"/>
    </location>
</feature>
<dbReference type="Proteomes" id="UP000008743">
    <property type="component" value="Unassembled WGS sequence"/>
</dbReference>
<keyword evidence="4" id="KW-0967">Endosome</keyword>
<evidence type="ECO:0000313" key="8">
    <source>
        <dbReference type="Proteomes" id="UP000008743"/>
    </source>
</evidence>
<dbReference type="GO" id="GO:0015031">
    <property type="term" value="P:protein transport"/>
    <property type="evidence" value="ECO:0007669"/>
    <property type="project" value="UniProtKB-KW"/>
</dbReference>
<comment type="subcellular location">
    <subcellularLocation>
        <location evidence="1">Endosome</location>
    </subcellularLocation>
</comment>
<name>A0A0D2WRZ1_CAPO3</name>
<dbReference type="InterPro" id="IPR029705">
    <property type="entry name" value="VPS35L"/>
</dbReference>
<sequence length="1019" mass="112350">MSTDWSVRERDYGAESSVHSRSGRATLVHPLQSATEAKKAAELEGTVQKLKRKQDADAAAAAAAAAAANADAANAAAAATAAADLDPLSAMLAKANSAGSTPLNDPLSGGIMDPLSAAAAMGGAGSSIGGTGSSASGPTSGLSGRLSLAHDVDMVADDGETFEPWVARRGAILQKYTTSEKLSIVTSFLTVGDKTMLKAQSALTDKVRHRVEQLDDFEGTDQEKLDELSQQDYMNRIEELNQELIKAWDADQRVKSLKIAIQCAKLLADTAVIRFYPSKFVLITDILDTFGRLVYDRIRLKSSYFKPGAVKPVVLPEDFTPSMVPDSAKETCRNWFFKIASIRELIPRLYVETAILKCYSFLTTDEYTHALGRLSKMIRGIGDPLVCVYARAYLCRVGWTVAPNVRGYLAGNLSDFFFAFKQVQSSAVARILQEQNVDLGSYLNLYAPAVEWLLNCIAYRAPEATLEKILKQYNDQCKSAVVLNAILTAFRPTYVSSQATIFTELIRTADCTGFAIHDLYRTLGTNLVLSDPPEKLRLTILNEVWKVVMKLTDPIPYMSCAEVWIEYPVKHFGAAQINAFLGDVIKHVTVDRAFESFYPQLQSIVNKVLSHITDFGMLFSMDKFMPFIDLFQKASIKVDVCKAVMEAFVKRQLVPTADPVILNALVYVGKVLHDAIDALSFDDERRQTSNLICGFLRKVSFGRDLEQQLNFYVEARANFTNLDTVLIHLTQCANTLVMRAQTIVKGRHTKKTAAFARACIAYSFITIPSIVDVVSRLNLYLLAGQVALANQALPQADAFFRAAVTLIPDIPKTTEIDLKQRSTEPILVSFLLEFLSTLLVVPDHPDHGKLYMVKGLINMIQTYQWEENGDGKIRVYMGILSLMASMHQTHYAYRIEGVESNDTLYGGETSFLEEINKVVVAVNEEILTHLASLQDNANAEAHKRQADLALQLFNLVISLSDLSSAKNASLAVNLWNLTKRNNAFDVALMKRSANYLKTLAGEVDEAKRAAYEGVVARLK</sequence>
<dbReference type="eggNOG" id="KOG3682">
    <property type="taxonomic scope" value="Eukaryota"/>
</dbReference>
<evidence type="ECO:0000256" key="3">
    <source>
        <dbReference type="ARBA" id="ARBA00022448"/>
    </source>
</evidence>
<dbReference type="GO" id="GO:0005768">
    <property type="term" value="C:endosome"/>
    <property type="evidence" value="ECO:0007669"/>
    <property type="project" value="UniProtKB-SubCell"/>
</dbReference>
<evidence type="ECO:0000313" key="7">
    <source>
        <dbReference type="EMBL" id="KJE94840.1"/>
    </source>
</evidence>
<reference evidence="8" key="1">
    <citation type="submission" date="2011-02" db="EMBL/GenBank/DDBJ databases">
        <title>The Genome Sequence of Capsaspora owczarzaki ATCC 30864.</title>
        <authorList>
            <person name="Russ C."/>
            <person name="Cuomo C."/>
            <person name="Burger G."/>
            <person name="Gray M.W."/>
            <person name="Holland P.W.H."/>
            <person name="King N."/>
            <person name="Lang F.B.F."/>
            <person name="Roger A.J."/>
            <person name="Ruiz-Trillo I."/>
            <person name="Young S.K."/>
            <person name="Zeng Q."/>
            <person name="Gargeya S."/>
            <person name="Alvarado L."/>
            <person name="Berlin A."/>
            <person name="Chapman S.B."/>
            <person name="Chen Z."/>
            <person name="Freedman E."/>
            <person name="Gellesch M."/>
            <person name="Goldberg J."/>
            <person name="Griggs A."/>
            <person name="Gujja S."/>
            <person name="Heilman E."/>
            <person name="Heiman D."/>
            <person name="Howarth C."/>
            <person name="Mehta T."/>
            <person name="Neiman D."/>
            <person name="Pearson M."/>
            <person name="Roberts A."/>
            <person name="Saif S."/>
            <person name="Shea T."/>
            <person name="Shenoy N."/>
            <person name="Sisk P."/>
            <person name="Stolte C."/>
            <person name="Sykes S."/>
            <person name="White J."/>
            <person name="Yandava C."/>
            <person name="Haas B."/>
            <person name="Nusbaum C."/>
            <person name="Birren B."/>
        </authorList>
    </citation>
    <scope>NUCLEOTIDE SEQUENCE</scope>
    <source>
        <strain evidence="8">ATCC 30864</strain>
    </source>
</reference>
<evidence type="ECO:0000256" key="6">
    <source>
        <dbReference type="SAM" id="MobiDB-lite"/>
    </source>
</evidence>
<organism evidence="7 8">
    <name type="scientific">Capsaspora owczarzaki (strain ATCC 30864)</name>
    <dbReference type="NCBI Taxonomy" id="595528"/>
    <lineage>
        <taxon>Eukaryota</taxon>
        <taxon>Filasterea</taxon>
        <taxon>Capsaspora</taxon>
    </lineage>
</organism>
<feature type="compositionally biased region" description="Basic and acidic residues" evidence="6">
    <location>
        <begin position="1"/>
        <end position="13"/>
    </location>
</feature>
<evidence type="ECO:0000256" key="5">
    <source>
        <dbReference type="ARBA" id="ARBA00022927"/>
    </source>
</evidence>
<dbReference type="PANTHER" id="PTHR13673:SF0">
    <property type="entry name" value="VPS35 ENDOSOMAL PROTEIN-SORTING FACTOR-LIKE"/>
    <property type="match status" value="1"/>
</dbReference>
<evidence type="ECO:0000256" key="1">
    <source>
        <dbReference type="ARBA" id="ARBA00004177"/>
    </source>
</evidence>
<dbReference type="AlphaFoldDB" id="A0A0D2WRZ1"/>
<dbReference type="OrthoDB" id="1734063at2759"/>
<keyword evidence="5" id="KW-0653">Protein transport</keyword>
<proteinExistence type="inferred from homology"/>
<accession>A0A0D2WRZ1</accession>
<evidence type="ECO:0000256" key="4">
    <source>
        <dbReference type="ARBA" id="ARBA00022753"/>
    </source>
</evidence>
<dbReference type="PhylomeDB" id="A0A0D2WRZ1"/>
<comment type="similarity">
    <text evidence="2">Belongs to the VPS35L family.</text>
</comment>
<protein>
    <submittedName>
        <fullName evidence="7">Uncharacterized protein</fullName>
    </submittedName>
</protein>
<evidence type="ECO:0000256" key="2">
    <source>
        <dbReference type="ARBA" id="ARBA00010704"/>
    </source>
</evidence>
<dbReference type="GO" id="GO:0032456">
    <property type="term" value="P:endocytic recycling"/>
    <property type="evidence" value="ECO:0007669"/>
    <property type="project" value="InterPro"/>
</dbReference>
<gene>
    <name evidence="7" type="ORF">CAOG_005411</name>
</gene>
<dbReference type="STRING" id="595528.A0A0D2WRZ1"/>
<dbReference type="PANTHER" id="PTHR13673">
    <property type="entry name" value="ESOPHAGEAL CANCER ASSOCIATED PROTEIN"/>
    <property type="match status" value="1"/>
</dbReference>
<keyword evidence="3" id="KW-0813">Transport</keyword>
<keyword evidence="8" id="KW-1185">Reference proteome</keyword>